<gene>
    <name evidence="1" type="ORF">CDAR_173201</name>
</gene>
<evidence type="ECO:0000313" key="2">
    <source>
        <dbReference type="Proteomes" id="UP001054837"/>
    </source>
</evidence>
<proteinExistence type="predicted"/>
<reference evidence="1 2" key="1">
    <citation type="submission" date="2021-06" db="EMBL/GenBank/DDBJ databases">
        <title>Caerostris darwini draft genome.</title>
        <authorList>
            <person name="Kono N."/>
            <person name="Arakawa K."/>
        </authorList>
    </citation>
    <scope>NUCLEOTIDE SEQUENCE [LARGE SCALE GENOMIC DNA]</scope>
</reference>
<organism evidence="1 2">
    <name type="scientific">Caerostris darwini</name>
    <dbReference type="NCBI Taxonomy" id="1538125"/>
    <lineage>
        <taxon>Eukaryota</taxon>
        <taxon>Metazoa</taxon>
        <taxon>Ecdysozoa</taxon>
        <taxon>Arthropoda</taxon>
        <taxon>Chelicerata</taxon>
        <taxon>Arachnida</taxon>
        <taxon>Araneae</taxon>
        <taxon>Araneomorphae</taxon>
        <taxon>Entelegynae</taxon>
        <taxon>Araneoidea</taxon>
        <taxon>Araneidae</taxon>
        <taxon>Caerostris</taxon>
    </lineage>
</organism>
<sequence>MIDSNLSSTSNLHLAGVILNLDLGLDDDSFLEFYRKLHSIEENLSTPTRYFYCTLKDPCAKNIMPYDHHVKDIMPYDHRIKNIMSYDHRVKNILPYDHRVKDILPYDHRVKDIIPYDHRVKDIKPYDHHVKAIMPYDLFTY</sequence>
<accession>A0AAV4WJM5</accession>
<name>A0AAV4WJM5_9ARAC</name>
<dbReference type="EMBL" id="BPLQ01014694">
    <property type="protein sequence ID" value="GIY82186.1"/>
    <property type="molecule type" value="Genomic_DNA"/>
</dbReference>
<comment type="caution">
    <text evidence="1">The sequence shown here is derived from an EMBL/GenBank/DDBJ whole genome shotgun (WGS) entry which is preliminary data.</text>
</comment>
<dbReference type="AlphaFoldDB" id="A0AAV4WJM5"/>
<protein>
    <submittedName>
        <fullName evidence="1">Uncharacterized protein</fullName>
    </submittedName>
</protein>
<evidence type="ECO:0000313" key="1">
    <source>
        <dbReference type="EMBL" id="GIY82186.1"/>
    </source>
</evidence>
<keyword evidence="2" id="KW-1185">Reference proteome</keyword>
<dbReference type="Proteomes" id="UP001054837">
    <property type="component" value="Unassembled WGS sequence"/>
</dbReference>